<feature type="compositionally biased region" description="Pro residues" evidence="1">
    <location>
        <begin position="33"/>
        <end position="45"/>
    </location>
</feature>
<protein>
    <recommendedName>
        <fullName evidence="4">DUF3306 domain-containing protein</fullName>
    </recommendedName>
</protein>
<dbReference type="STRING" id="1244869.H261_03963"/>
<dbReference type="OrthoDB" id="8100830at2"/>
<dbReference type="InterPro" id="IPR021735">
    <property type="entry name" value="DUF3306"/>
</dbReference>
<keyword evidence="3" id="KW-1185">Reference proteome</keyword>
<accession>M2YEA9</accession>
<dbReference type="RefSeq" id="WP_008614535.1">
    <property type="nucleotide sequence ID" value="NZ_AONQ01000006.1"/>
</dbReference>
<feature type="region of interest" description="Disordered" evidence="1">
    <location>
        <begin position="1"/>
        <end position="54"/>
    </location>
</feature>
<proteinExistence type="predicted"/>
<feature type="region of interest" description="Disordered" evidence="1">
    <location>
        <begin position="121"/>
        <end position="141"/>
    </location>
</feature>
<evidence type="ECO:0008006" key="4">
    <source>
        <dbReference type="Google" id="ProtNLM"/>
    </source>
</evidence>
<reference evidence="2 3" key="1">
    <citation type="journal article" date="2014" name="Genome Announc.">
        <title>Draft Genome Sequence of Magnetospirillum sp. Strain SO-1, a Freshwater Magnetotactic Bacterium Isolated from the Ol'khovka River, Russia.</title>
        <authorList>
            <person name="Grouzdev D.S."/>
            <person name="Dziuba M.V."/>
            <person name="Sukhacheva M.S."/>
            <person name="Mardanov A.V."/>
            <person name="Beletskiy A.V."/>
            <person name="Kuznetsov B.B."/>
            <person name="Skryabin K.G."/>
        </authorList>
    </citation>
    <scope>NUCLEOTIDE SEQUENCE [LARGE SCALE GENOMIC DNA]</scope>
    <source>
        <strain evidence="2 3">SO-1</strain>
    </source>
</reference>
<dbReference type="eggNOG" id="ENOG503302S">
    <property type="taxonomic scope" value="Bacteria"/>
</dbReference>
<evidence type="ECO:0000256" key="1">
    <source>
        <dbReference type="SAM" id="MobiDB-lite"/>
    </source>
</evidence>
<comment type="caution">
    <text evidence="2">The sequence shown here is derived from an EMBL/GenBank/DDBJ whole genome shotgun (WGS) entry which is preliminary data.</text>
</comment>
<dbReference type="Proteomes" id="UP000011744">
    <property type="component" value="Unassembled WGS sequence"/>
</dbReference>
<gene>
    <name evidence="2" type="ORF">H261_03963</name>
</gene>
<evidence type="ECO:0000313" key="2">
    <source>
        <dbReference type="EMBL" id="EME71321.1"/>
    </source>
</evidence>
<dbReference type="EMBL" id="AONQ01000006">
    <property type="protein sequence ID" value="EME71321.1"/>
    <property type="molecule type" value="Genomic_DNA"/>
</dbReference>
<dbReference type="PATRIC" id="fig|1244869.3.peg.790"/>
<dbReference type="Pfam" id="PF11748">
    <property type="entry name" value="DUF3306"/>
    <property type="match status" value="1"/>
</dbReference>
<name>M2YEA9_9PROT</name>
<dbReference type="AlphaFoldDB" id="M2YEA9"/>
<organism evidence="2 3">
    <name type="scientific">Paramagnetospirillum caucaseum</name>
    <dbReference type="NCBI Taxonomy" id="1244869"/>
    <lineage>
        <taxon>Bacteria</taxon>
        <taxon>Pseudomonadati</taxon>
        <taxon>Pseudomonadota</taxon>
        <taxon>Alphaproteobacteria</taxon>
        <taxon>Rhodospirillales</taxon>
        <taxon>Magnetospirillaceae</taxon>
        <taxon>Paramagnetospirillum</taxon>
    </lineage>
</organism>
<sequence>MSDEPFLARWSRRKLDAKSEQPPPEPAAVQAPEPVPEPPPPPELPPVESLGKDSDYSAFLKAGVPQELKQAALQKLWESDPALMAPEVMDLHMGDYATPVAEVVKTAWRLGKGVLDAAELAAEEEEKAKAETPPAPPESDS</sequence>
<evidence type="ECO:0000313" key="3">
    <source>
        <dbReference type="Proteomes" id="UP000011744"/>
    </source>
</evidence>